<dbReference type="InterPro" id="IPR027395">
    <property type="entry name" value="WH_DNA-bd_dom"/>
</dbReference>
<dbReference type="InterPro" id="IPR011991">
    <property type="entry name" value="ArsR-like_HTH"/>
</dbReference>
<comment type="caution">
    <text evidence="2">The sequence shown here is derived from an EMBL/GenBank/DDBJ whole genome shotgun (WGS) entry which is preliminary data.</text>
</comment>
<dbReference type="Pfam" id="PF13601">
    <property type="entry name" value="HTH_34"/>
    <property type="match status" value="1"/>
</dbReference>
<dbReference type="EMBL" id="BAABLN010000007">
    <property type="protein sequence ID" value="GAA4692159.1"/>
    <property type="molecule type" value="Genomic_DNA"/>
</dbReference>
<gene>
    <name evidence="2" type="ORF">GCM10025781_06660</name>
</gene>
<proteinExistence type="predicted"/>
<dbReference type="PANTHER" id="PTHR37318">
    <property type="entry name" value="BSL7504 PROTEIN"/>
    <property type="match status" value="1"/>
</dbReference>
<dbReference type="Gene3D" id="1.10.10.10">
    <property type="entry name" value="Winged helix-like DNA-binding domain superfamily/Winged helix DNA-binding domain"/>
    <property type="match status" value="1"/>
</dbReference>
<dbReference type="InterPro" id="IPR036390">
    <property type="entry name" value="WH_DNA-bd_sf"/>
</dbReference>
<evidence type="ECO:0000313" key="3">
    <source>
        <dbReference type="Proteomes" id="UP001501446"/>
    </source>
</evidence>
<dbReference type="InterPro" id="IPR036388">
    <property type="entry name" value="WH-like_DNA-bd_sf"/>
</dbReference>
<dbReference type="CDD" id="cd00090">
    <property type="entry name" value="HTH_ARSR"/>
    <property type="match status" value="1"/>
</dbReference>
<reference evidence="3" key="1">
    <citation type="journal article" date="2019" name="Int. J. Syst. Evol. Microbiol.">
        <title>The Global Catalogue of Microorganisms (GCM) 10K type strain sequencing project: providing services to taxonomists for standard genome sequencing and annotation.</title>
        <authorList>
            <consortium name="The Broad Institute Genomics Platform"/>
            <consortium name="The Broad Institute Genome Sequencing Center for Infectious Disease"/>
            <person name="Wu L."/>
            <person name="Ma J."/>
        </authorList>
    </citation>
    <scope>NUCLEOTIDE SEQUENCE [LARGE SCALE GENOMIC DNA]</scope>
    <source>
        <strain evidence="3">JCM 18958</strain>
    </source>
</reference>
<organism evidence="2 3">
    <name type="scientific">Kocuria gwangalliensis</name>
    <dbReference type="NCBI Taxonomy" id="501592"/>
    <lineage>
        <taxon>Bacteria</taxon>
        <taxon>Bacillati</taxon>
        <taxon>Actinomycetota</taxon>
        <taxon>Actinomycetes</taxon>
        <taxon>Micrococcales</taxon>
        <taxon>Micrococcaceae</taxon>
        <taxon>Kocuria</taxon>
    </lineage>
</organism>
<feature type="domain" description="Winged helix DNA-binding" evidence="1">
    <location>
        <begin position="24"/>
        <end position="102"/>
    </location>
</feature>
<dbReference type="RefSeq" id="WP_345310540.1">
    <property type="nucleotide sequence ID" value="NZ_BAABLN010000007.1"/>
</dbReference>
<evidence type="ECO:0000259" key="1">
    <source>
        <dbReference type="Pfam" id="PF13601"/>
    </source>
</evidence>
<evidence type="ECO:0000313" key="2">
    <source>
        <dbReference type="EMBL" id="GAA4692159.1"/>
    </source>
</evidence>
<dbReference type="SUPFAM" id="SSF46785">
    <property type="entry name" value="Winged helix' DNA-binding domain"/>
    <property type="match status" value="1"/>
</dbReference>
<dbReference type="Proteomes" id="UP001501446">
    <property type="component" value="Unassembled WGS sequence"/>
</dbReference>
<sequence length="110" mass="12580">MNTNGDVPSVAPPVLDEIIHSPYRLRICSLLQQLGVTEYQLLRESLEVSPSVLSKHLKKLEEAGYVQLSKRLVNTRPHTWVALTERGSRALRSHLAYLERIILETTSYRQ</sequence>
<protein>
    <submittedName>
        <fullName evidence="2">Transcriptional regulator</fullName>
    </submittedName>
</protein>
<accession>A0ABP8WP12</accession>
<keyword evidence="3" id="KW-1185">Reference proteome</keyword>
<name>A0ABP8WP12_9MICC</name>
<dbReference type="PANTHER" id="PTHR37318:SF1">
    <property type="entry name" value="BSL7504 PROTEIN"/>
    <property type="match status" value="1"/>
</dbReference>